<evidence type="ECO:0000256" key="2">
    <source>
        <dbReference type="ARBA" id="ARBA00022963"/>
    </source>
</evidence>
<evidence type="ECO:0000256" key="1">
    <source>
        <dbReference type="ARBA" id="ARBA00022801"/>
    </source>
</evidence>
<dbReference type="Proteomes" id="UP000183255">
    <property type="component" value="Unassembled WGS sequence"/>
</dbReference>
<protein>
    <submittedName>
        <fullName evidence="5">Platelet-activating factor acetylhydrolase, isoform II</fullName>
    </submittedName>
</protein>
<gene>
    <name evidence="5" type="ORF">SAMN05421804_103109</name>
</gene>
<dbReference type="GO" id="GO:0016042">
    <property type="term" value="P:lipid catabolic process"/>
    <property type="evidence" value="ECO:0007669"/>
    <property type="project" value="UniProtKB-KW"/>
</dbReference>
<dbReference type="Gene3D" id="3.40.50.1820">
    <property type="entry name" value="alpha/beta hydrolase"/>
    <property type="match status" value="1"/>
</dbReference>
<reference evidence="5 6" key="1">
    <citation type="submission" date="2016-10" db="EMBL/GenBank/DDBJ databases">
        <authorList>
            <person name="de Groot N.N."/>
        </authorList>
    </citation>
    <scope>NUCLEOTIDE SEQUENCE [LARGE SCALE GENOMIC DNA]</scope>
    <source>
        <strain evidence="5 6">CGMCC 1.5058</strain>
    </source>
</reference>
<proteinExistence type="predicted"/>
<dbReference type="InterPro" id="IPR029058">
    <property type="entry name" value="AB_hydrolase_fold"/>
</dbReference>
<keyword evidence="1 5" id="KW-0378">Hydrolase</keyword>
<keyword evidence="2" id="KW-0442">Lipid degradation</keyword>
<organism evidence="5 6">
    <name type="scientific">Proteiniclasticum ruminis</name>
    <dbReference type="NCBI Taxonomy" id="398199"/>
    <lineage>
        <taxon>Bacteria</taxon>
        <taxon>Bacillati</taxon>
        <taxon>Bacillota</taxon>
        <taxon>Clostridia</taxon>
        <taxon>Eubacteriales</taxon>
        <taxon>Clostridiaceae</taxon>
        <taxon>Proteiniclasticum</taxon>
    </lineage>
</organism>
<dbReference type="Pfam" id="PF03403">
    <property type="entry name" value="PAF-AH_p_II"/>
    <property type="match status" value="1"/>
</dbReference>
<evidence type="ECO:0000313" key="5">
    <source>
        <dbReference type="EMBL" id="SDI56281.1"/>
    </source>
</evidence>
<evidence type="ECO:0000256" key="3">
    <source>
        <dbReference type="ARBA" id="ARBA00023098"/>
    </source>
</evidence>
<dbReference type="GO" id="GO:0003847">
    <property type="term" value="F:1-alkyl-2-acetylglycerophosphocholine esterase activity"/>
    <property type="evidence" value="ECO:0007669"/>
    <property type="project" value="TreeGrafter"/>
</dbReference>
<keyword evidence="3" id="KW-0443">Lipid metabolism</keyword>
<feature type="transmembrane region" description="Helical" evidence="4">
    <location>
        <begin position="12"/>
        <end position="28"/>
    </location>
</feature>
<dbReference type="SUPFAM" id="SSF53474">
    <property type="entry name" value="alpha/beta-Hydrolases"/>
    <property type="match status" value="1"/>
</dbReference>
<accession>A0A1G8LKR2</accession>
<evidence type="ECO:0000313" key="6">
    <source>
        <dbReference type="Proteomes" id="UP000183255"/>
    </source>
</evidence>
<evidence type="ECO:0000256" key="4">
    <source>
        <dbReference type="SAM" id="Phobius"/>
    </source>
</evidence>
<dbReference type="EMBL" id="FNDZ01000003">
    <property type="protein sequence ID" value="SDI56281.1"/>
    <property type="molecule type" value="Genomic_DNA"/>
</dbReference>
<dbReference type="RefSeq" id="WP_031575350.1">
    <property type="nucleotide sequence ID" value="NZ_FNDZ01000003.1"/>
</dbReference>
<feature type="transmembrane region" description="Helical" evidence="4">
    <location>
        <begin position="34"/>
        <end position="53"/>
    </location>
</feature>
<sequence length="464" mass="52004">MELMKQIKTHPFLFGLLLLLPLAFLLLGKPRWQFYPLYALFLLSLGLFLLESFGAFHPGKSTHRVFLFLGGTLLLLFLLFSAVFPKMKIKEPEGPYKVGTKIYLLEDTSRDEPYTEDPEDHRQIAYQVWYPAEETEGHQKTKWITQGKTLTRTLAKSFRFPAFLLDHTAEIYANAYLDAPQLPADNPYPVVLISHGWQGFRQLHTDFAEHLASYGFIAISIDHTYGSQAVPLQDGSTALLKKEALPSRVSAEAFQKASSLLMSTYGEDVLSVLEDLARKKKEKDPFFHAMNLSSVGVLGHSTGGGGDVYAAQKDSRISALLGLDAWLEPLGEEALSNGLSIPALFVRSSQWSQGPNNLHLRTLLSASSEASLFEMRDTNHVDFSMAYMYSPISPYIGFSGKLGPEKSSEIQKALLLSFFHKTLGSENITGIPTLEDVLSRYEDLLPIQEKDLPSLWHFTKEKSF</sequence>
<name>A0A1G8LKR2_9CLOT</name>
<keyword evidence="4" id="KW-0472">Membrane</keyword>
<feature type="transmembrane region" description="Helical" evidence="4">
    <location>
        <begin position="65"/>
        <end position="84"/>
    </location>
</feature>
<dbReference type="PANTHER" id="PTHR10272">
    <property type="entry name" value="PLATELET-ACTIVATING FACTOR ACETYLHYDROLASE"/>
    <property type="match status" value="1"/>
</dbReference>
<keyword evidence="4" id="KW-0812">Transmembrane</keyword>
<dbReference type="PANTHER" id="PTHR10272:SF0">
    <property type="entry name" value="PLATELET-ACTIVATING FACTOR ACETYLHYDROLASE"/>
    <property type="match status" value="1"/>
</dbReference>
<dbReference type="AlphaFoldDB" id="A0A1G8LKR2"/>
<keyword evidence="4" id="KW-1133">Transmembrane helix</keyword>